<dbReference type="EMBL" id="QLLO01000001">
    <property type="protein sequence ID" value="RAJ18099.1"/>
    <property type="molecule type" value="Genomic_DNA"/>
</dbReference>
<name>A0A327RME9_9FLAO</name>
<evidence type="ECO:0000313" key="2">
    <source>
        <dbReference type="Proteomes" id="UP000248703"/>
    </source>
</evidence>
<gene>
    <name evidence="1" type="ORF">LY08_00372</name>
</gene>
<organism evidence="1 2">
    <name type="scientific">Olleya aquimaris</name>
    <dbReference type="NCBI Taxonomy" id="639310"/>
    <lineage>
        <taxon>Bacteria</taxon>
        <taxon>Pseudomonadati</taxon>
        <taxon>Bacteroidota</taxon>
        <taxon>Flavobacteriia</taxon>
        <taxon>Flavobacteriales</taxon>
        <taxon>Flavobacteriaceae</taxon>
    </lineage>
</organism>
<keyword evidence="2" id="KW-1185">Reference proteome</keyword>
<evidence type="ECO:0000313" key="1">
    <source>
        <dbReference type="EMBL" id="RAJ18099.1"/>
    </source>
</evidence>
<sequence>MSGLAQSRPILLKCKPLDCARGDIGCPKVNRFTFEGVKLRILDEVITNKKPLVLAKGFSNLEQIYLPNNN</sequence>
<reference evidence="1 2" key="1">
    <citation type="submission" date="2018-06" db="EMBL/GenBank/DDBJ databases">
        <title>Genomic Encyclopedia of Archaeal and Bacterial Type Strains, Phase II (KMG-II): from individual species to whole genera.</title>
        <authorList>
            <person name="Goeker M."/>
        </authorList>
    </citation>
    <scope>NUCLEOTIDE SEQUENCE [LARGE SCALE GENOMIC DNA]</scope>
    <source>
        <strain evidence="1 2">DSM 24464</strain>
    </source>
</reference>
<comment type="caution">
    <text evidence="1">The sequence shown here is derived from an EMBL/GenBank/DDBJ whole genome shotgun (WGS) entry which is preliminary data.</text>
</comment>
<dbReference type="Proteomes" id="UP000248703">
    <property type="component" value="Unassembled WGS sequence"/>
</dbReference>
<dbReference type="AlphaFoldDB" id="A0A327RME9"/>
<accession>A0A327RME9</accession>
<protein>
    <submittedName>
        <fullName evidence="1">Uncharacterized protein</fullName>
    </submittedName>
</protein>
<proteinExistence type="predicted"/>